<feature type="chain" id="PRO_5039056796" description="Lipoprotein" evidence="8">
    <location>
        <begin position="23"/>
        <end position="295"/>
    </location>
</feature>
<dbReference type="PIRSF" id="PIRSF002854">
    <property type="entry name" value="MetQ"/>
    <property type="match status" value="1"/>
</dbReference>
<dbReference type="EMBL" id="UHFA01000002">
    <property type="protein sequence ID" value="SUN35835.1"/>
    <property type="molecule type" value="Genomic_DNA"/>
</dbReference>
<accession>A0A380JCM5</accession>
<evidence type="ECO:0000256" key="1">
    <source>
        <dbReference type="ARBA" id="ARBA00004635"/>
    </source>
</evidence>
<protein>
    <recommendedName>
        <fullName evidence="6">Lipoprotein</fullName>
    </recommendedName>
</protein>
<evidence type="ECO:0000256" key="6">
    <source>
        <dbReference type="PIRNR" id="PIRNR002854"/>
    </source>
</evidence>
<evidence type="ECO:0000256" key="8">
    <source>
        <dbReference type="SAM" id="SignalP"/>
    </source>
</evidence>
<sequence>MKWKKIIGILAVVAAAAFFLTACGSKSSSKNELKIGVMTLDDSSKPIWDQVKKDMAKKGVTIKLVQFSDYNQPNKALQSGDVDVNAFQHHYFLDNWNKKAKSNLVVVGDTYISPIRFFSKAKSNGKPEYADVKDLPEGAKVLVPNDATNESRSLFLLQSAGLIKLSTKEGGLATLKDVTENPKDLDFKEVDASQTAREVKSGDVDAAVVNNSFVQSAKISYDTAIYKEDVSGSNAKQWYNVIAAKSDWKKSKKADAIKTLLKVYQTDKTAKTINKATKGVDQAVWKGAPEFKSAK</sequence>
<dbReference type="InterPro" id="IPR004872">
    <property type="entry name" value="Lipoprotein_NlpA"/>
</dbReference>
<evidence type="ECO:0000256" key="3">
    <source>
        <dbReference type="ARBA" id="ARBA00023136"/>
    </source>
</evidence>
<evidence type="ECO:0000313" key="9">
    <source>
        <dbReference type="EMBL" id="SUN35835.1"/>
    </source>
</evidence>
<evidence type="ECO:0000256" key="4">
    <source>
        <dbReference type="ARBA" id="ARBA00023139"/>
    </source>
</evidence>
<organism evidence="9 10">
    <name type="scientific">Streptococcus downei MFe28</name>
    <dbReference type="NCBI Taxonomy" id="764290"/>
    <lineage>
        <taxon>Bacteria</taxon>
        <taxon>Bacillati</taxon>
        <taxon>Bacillota</taxon>
        <taxon>Bacilli</taxon>
        <taxon>Lactobacillales</taxon>
        <taxon>Streptococcaceae</taxon>
        <taxon>Streptococcus</taxon>
    </lineage>
</organism>
<keyword evidence="10" id="KW-1185">Reference proteome</keyword>
<dbReference type="OrthoDB" id="9812878at2"/>
<dbReference type="SUPFAM" id="SSF53850">
    <property type="entry name" value="Periplasmic binding protein-like II"/>
    <property type="match status" value="1"/>
</dbReference>
<dbReference type="PANTHER" id="PTHR30429">
    <property type="entry name" value="D-METHIONINE-BINDING LIPOPROTEIN METQ"/>
    <property type="match status" value="1"/>
</dbReference>
<evidence type="ECO:0000256" key="2">
    <source>
        <dbReference type="ARBA" id="ARBA00022729"/>
    </source>
</evidence>
<dbReference type="Proteomes" id="UP000254082">
    <property type="component" value="Unassembled WGS sequence"/>
</dbReference>
<comment type="similarity">
    <text evidence="6">Belongs to the nlpA lipoprotein family.</text>
</comment>
<evidence type="ECO:0000256" key="5">
    <source>
        <dbReference type="ARBA" id="ARBA00023288"/>
    </source>
</evidence>
<gene>
    <name evidence="9" type="primary">metQ</name>
    <name evidence="9" type="ORF">NCTC11391_00874</name>
</gene>
<name>A0A380JCM5_STRDO</name>
<feature type="signal peptide" evidence="8">
    <location>
        <begin position="1"/>
        <end position="22"/>
    </location>
</feature>
<comment type="subcellular location">
    <subcellularLocation>
        <location evidence="1">Membrane</location>
        <topology evidence="1">Lipid-anchor</topology>
    </subcellularLocation>
</comment>
<dbReference type="Gene3D" id="3.40.190.10">
    <property type="entry name" value="Periplasmic binding protein-like II"/>
    <property type="match status" value="2"/>
</dbReference>
<proteinExistence type="inferred from homology"/>
<keyword evidence="5 6" id="KW-0449">Lipoprotein</keyword>
<evidence type="ECO:0000256" key="7">
    <source>
        <dbReference type="PIRSR" id="PIRSR002854-1"/>
    </source>
</evidence>
<dbReference type="PANTHER" id="PTHR30429:SF0">
    <property type="entry name" value="METHIONINE-BINDING LIPOPROTEIN METQ"/>
    <property type="match status" value="1"/>
</dbReference>
<keyword evidence="4" id="KW-0564">Palmitate</keyword>
<keyword evidence="3" id="KW-0472">Membrane</keyword>
<keyword evidence="2 8" id="KW-0732">Signal</keyword>
<dbReference type="GO" id="GO:0016020">
    <property type="term" value="C:membrane"/>
    <property type="evidence" value="ECO:0007669"/>
    <property type="project" value="UniProtKB-SubCell"/>
</dbReference>
<reference evidence="9 10" key="1">
    <citation type="submission" date="2018-06" db="EMBL/GenBank/DDBJ databases">
        <authorList>
            <consortium name="Pathogen Informatics"/>
            <person name="Doyle S."/>
        </authorList>
    </citation>
    <scope>NUCLEOTIDE SEQUENCE [LARGE SCALE GENOMIC DNA]</scope>
    <source>
        <strain evidence="10">NCTC 11391</strain>
    </source>
</reference>
<evidence type="ECO:0000313" key="10">
    <source>
        <dbReference type="Proteomes" id="UP000254082"/>
    </source>
</evidence>
<feature type="lipid moiety-binding region" description="S-diacylglycerol cysteine" evidence="7">
    <location>
        <position position="23"/>
    </location>
</feature>
<dbReference type="PROSITE" id="PS51257">
    <property type="entry name" value="PROKAR_LIPOPROTEIN"/>
    <property type="match status" value="1"/>
</dbReference>
<dbReference type="Pfam" id="PF03180">
    <property type="entry name" value="Lipoprotein_9"/>
    <property type="match status" value="1"/>
</dbReference>
<dbReference type="RefSeq" id="WP_003000917.1">
    <property type="nucleotide sequence ID" value="NZ_UHFA01000002.1"/>
</dbReference>
<dbReference type="AlphaFoldDB" id="A0A380JCM5"/>